<dbReference type="InterPro" id="IPR015590">
    <property type="entry name" value="Aldehyde_DH_dom"/>
</dbReference>
<dbReference type="AlphaFoldDB" id="A0AA35RKG9"/>
<evidence type="ECO:0000259" key="2">
    <source>
        <dbReference type="Pfam" id="PF00171"/>
    </source>
</evidence>
<dbReference type="NCBIfam" id="NF011927">
    <property type="entry name" value="PRK15398.1"/>
    <property type="match status" value="1"/>
</dbReference>
<evidence type="ECO:0000256" key="1">
    <source>
        <dbReference type="ARBA" id="ARBA00023027"/>
    </source>
</evidence>
<dbReference type="PANTHER" id="PTHR11699">
    <property type="entry name" value="ALDEHYDE DEHYDROGENASE-RELATED"/>
    <property type="match status" value="1"/>
</dbReference>
<keyword evidence="1" id="KW-0520">NAD</keyword>
<dbReference type="InterPro" id="IPR016161">
    <property type="entry name" value="Ald_DH/histidinol_DH"/>
</dbReference>
<evidence type="ECO:0000313" key="4">
    <source>
        <dbReference type="Proteomes" id="UP001174909"/>
    </source>
</evidence>
<dbReference type="InterPro" id="IPR012408">
    <property type="entry name" value="Acetald_propionald_DH-rel"/>
</dbReference>
<proteinExistence type="predicted"/>
<comment type="caution">
    <text evidence="3">The sequence shown here is derived from an EMBL/GenBank/DDBJ whole genome shotgun (WGS) entry which is preliminary data.</text>
</comment>
<gene>
    <name evidence="3" type="ORF">GBAR_LOCUS8393</name>
</gene>
<dbReference type="Proteomes" id="UP001174909">
    <property type="component" value="Unassembled WGS sequence"/>
</dbReference>
<keyword evidence="4" id="KW-1185">Reference proteome</keyword>
<dbReference type="PIRSF" id="PIRSF036410">
    <property type="entry name" value="EutE_PduP"/>
    <property type="match status" value="1"/>
</dbReference>
<sequence>MAQIDEKQIEEIVSQVLRTLQQDAPGTVQPTASVGVSSSQSGVFSTASEAIAAAKTAQAALVKLGFAKRREIIEAIKEVSLANAKRLADLAVQDTNMGNAAHKMMKNEGAVTLSPGVDDLISEAISGDLGTLLIEYVPFGVINSITPTTNPTSTVINHAIVMLSAGNAVVFSPHPNARDCTEETMHVINEAIVKAGAPPNLLTSVANASLRTAKEIMEHPDIAMLVATGGASVVKAALSSGKKTIAAGPGNPPAIIDETADVQEAAKHVIAGTSFDNNLLCIGEKALFVIESVANDTVQELTQNGGHLLNASQREALEAVVTEKGESNKEYIGKDATTILNAAGITAPAQTVAIVVEVPADHNFVINEYLMPILPVVRCRDFDEALAGAVRAEGGRGHTAVLHTNNTKRITQFTKAMDCSVVVINAPSYASCGLEGEGFLAMTIAGPTGEGFTRPRTFTRQRRLTIANNLSVHTQ</sequence>
<dbReference type="GO" id="GO:0008774">
    <property type="term" value="F:acetaldehyde dehydrogenase (acetylating) activity"/>
    <property type="evidence" value="ECO:0007669"/>
    <property type="project" value="InterPro"/>
</dbReference>
<protein>
    <submittedName>
        <fullName evidence="3">Ethanolamine utilization protein EutE</fullName>
    </submittedName>
</protein>
<dbReference type="Gene3D" id="3.40.309.10">
    <property type="entry name" value="Aldehyde Dehydrogenase, Chain A, domain 2"/>
    <property type="match status" value="1"/>
</dbReference>
<dbReference type="InterPro" id="IPR016163">
    <property type="entry name" value="Ald_DH_C"/>
</dbReference>
<evidence type="ECO:0000313" key="3">
    <source>
        <dbReference type="EMBL" id="CAI8013183.1"/>
    </source>
</evidence>
<dbReference type="Pfam" id="PF00171">
    <property type="entry name" value="Aldedh"/>
    <property type="match status" value="1"/>
</dbReference>
<name>A0AA35RKG9_GEOBA</name>
<dbReference type="EMBL" id="CASHTH010001243">
    <property type="protein sequence ID" value="CAI8013183.1"/>
    <property type="molecule type" value="Genomic_DNA"/>
</dbReference>
<accession>A0AA35RKG9</accession>
<organism evidence="3 4">
    <name type="scientific">Geodia barretti</name>
    <name type="common">Barrett's horny sponge</name>
    <dbReference type="NCBI Taxonomy" id="519541"/>
    <lineage>
        <taxon>Eukaryota</taxon>
        <taxon>Metazoa</taxon>
        <taxon>Porifera</taxon>
        <taxon>Demospongiae</taxon>
        <taxon>Heteroscleromorpha</taxon>
        <taxon>Tetractinellida</taxon>
        <taxon>Astrophorina</taxon>
        <taxon>Geodiidae</taxon>
        <taxon>Geodia</taxon>
    </lineage>
</organism>
<dbReference type="SUPFAM" id="SSF53720">
    <property type="entry name" value="ALDH-like"/>
    <property type="match status" value="1"/>
</dbReference>
<reference evidence="3" key="1">
    <citation type="submission" date="2023-03" db="EMBL/GenBank/DDBJ databases">
        <authorList>
            <person name="Steffen K."/>
            <person name="Cardenas P."/>
        </authorList>
    </citation>
    <scope>NUCLEOTIDE SEQUENCE</scope>
</reference>
<dbReference type="Gene3D" id="3.40.605.10">
    <property type="entry name" value="Aldehyde Dehydrogenase, Chain A, domain 1"/>
    <property type="match status" value="1"/>
</dbReference>
<feature type="domain" description="Aldehyde dehydrogenase" evidence="2">
    <location>
        <begin position="35"/>
        <end position="428"/>
    </location>
</feature>
<dbReference type="InterPro" id="IPR016162">
    <property type="entry name" value="Ald_DH_N"/>
</dbReference>